<evidence type="ECO:0000256" key="14">
    <source>
        <dbReference type="ARBA" id="ARBA00023316"/>
    </source>
</evidence>
<evidence type="ECO:0000256" key="4">
    <source>
        <dbReference type="ARBA" id="ARBA00008773"/>
    </source>
</evidence>
<evidence type="ECO:0000256" key="7">
    <source>
        <dbReference type="ARBA" id="ARBA00022512"/>
    </source>
</evidence>
<comment type="caution">
    <text evidence="21">The sequence shown here is derived from an EMBL/GenBank/DDBJ whole genome shotgun (WGS) entry which is preliminary data.</text>
</comment>
<evidence type="ECO:0000256" key="1">
    <source>
        <dbReference type="ARBA" id="ARBA00000382"/>
    </source>
</evidence>
<dbReference type="GO" id="GO:0000272">
    <property type="term" value="P:polysaccharide catabolic process"/>
    <property type="evidence" value="ECO:0007669"/>
    <property type="project" value="UniProtKB-KW"/>
</dbReference>
<dbReference type="GO" id="GO:0005886">
    <property type="term" value="C:plasma membrane"/>
    <property type="evidence" value="ECO:0007669"/>
    <property type="project" value="UniProtKB-SubCell"/>
</dbReference>
<dbReference type="GO" id="GO:0042973">
    <property type="term" value="F:glucan endo-1,3-beta-D-glucosidase activity"/>
    <property type="evidence" value="ECO:0007669"/>
    <property type="project" value="UniProtKB-EC"/>
</dbReference>
<keyword evidence="15" id="KW-0624">Polysaccharide degradation</keyword>
<dbReference type="GO" id="GO:0009277">
    <property type="term" value="C:fungal-type cell wall"/>
    <property type="evidence" value="ECO:0007669"/>
    <property type="project" value="TreeGrafter"/>
</dbReference>
<keyword evidence="11" id="KW-0472">Membrane</keyword>
<evidence type="ECO:0000256" key="8">
    <source>
        <dbReference type="ARBA" id="ARBA00022525"/>
    </source>
</evidence>
<dbReference type="GO" id="GO:0009986">
    <property type="term" value="C:cell surface"/>
    <property type="evidence" value="ECO:0007669"/>
    <property type="project" value="TreeGrafter"/>
</dbReference>
<reference evidence="21 22" key="1">
    <citation type="journal article" date="2018" name="G3 (Bethesda)">
        <title>Phylogenetic and Phylogenomic Definition of Rhizopus Species.</title>
        <authorList>
            <person name="Gryganskyi A.P."/>
            <person name="Golan J."/>
            <person name="Dolatabadi S."/>
            <person name="Mondo S."/>
            <person name="Robb S."/>
            <person name="Idnurm A."/>
            <person name="Muszewska A."/>
            <person name="Steczkiewicz K."/>
            <person name="Masonjones S."/>
            <person name="Liao H.L."/>
            <person name="Gajdeczka M.T."/>
            <person name="Anike F."/>
            <person name="Vuek A."/>
            <person name="Anishchenko I.M."/>
            <person name="Voigt K."/>
            <person name="de Hoog G.S."/>
            <person name="Smith M.E."/>
            <person name="Heitman J."/>
            <person name="Vilgalys R."/>
            <person name="Stajich J.E."/>
        </authorList>
    </citation>
    <scope>NUCLEOTIDE SEQUENCE [LARGE SCALE GENOMIC DNA]</scope>
    <source>
        <strain evidence="21 22">LSU 92-RS-03</strain>
    </source>
</reference>
<keyword evidence="13" id="KW-0119">Carbohydrate metabolism</keyword>
<dbReference type="GO" id="GO:0005576">
    <property type="term" value="C:extracellular region"/>
    <property type="evidence" value="ECO:0007669"/>
    <property type="project" value="TreeGrafter"/>
</dbReference>
<evidence type="ECO:0000313" key="22">
    <source>
        <dbReference type="Proteomes" id="UP000253551"/>
    </source>
</evidence>
<dbReference type="SUPFAM" id="SSF51445">
    <property type="entry name" value="(Trans)glycosidases"/>
    <property type="match status" value="1"/>
</dbReference>
<dbReference type="InterPro" id="IPR017853">
    <property type="entry name" value="GH"/>
</dbReference>
<evidence type="ECO:0000256" key="10">
    <source>
        <dbReference type="ARBA" id="ARBA00022801"/>
    </source>
</evidence>
<proteinExistence type="inferred from homology"/>
<evidence type="ECO:0000256" key="20">
    <source>
        <dbReference type="SAM" id="SignalP"/>
    </source>
</evidence>
<dbReference type="Proteomes" id="UP000253551">
    <property type="component" value="Unassembled WGS sequence"/>
</dbReference>
<gene>
    <name evidence="21" type="ORF">CU098_009627</name>
</gene>
<keyword evidence="9 20" id="KW-0732">Signal</keyword>
<evidence type="ECO:0000256" key="5">
    <source>
        <dbReference type="ARBA" id="ARBA00012780"/>
    </source>
</evidence>
<evidence type="ECO:0000256" key="2">
    <source>
        <dbReference type="ARBA" id="ARBA00004191"/>
    </source>
</evidence>
<evidence type="ECO:0000256" key="18">
    <source>
        <dbReference type="ARBA" id="ARBA00043078"/>
    </source>
</evidence>
<evidence type="ECO:0000313" key="21">
    <source>
        <dbReference type="EMBL" id="RCH89498.1"/>
    </source>
</evidence>
<evidence type="ECO:0000256" key="9">
    <source>
        <dbReference type="ARBA" id="ARBA00022729"/>
    </source>
</evidence>
<organism evidence="21 22">
    <name type="scientific">Rhizopus stolonifer</name>
    <name type="common">Rhizopus nigricans</name>
    <dbReference type="NCBI Taxonomy" id="4846"/>
    <lineage>
        <taxon>Eukaryota</taxon>
        <taxon>Fungi</taxon>
        <taxon>Fungi incertae sedis</taxon>
        <taxon>Mucoromycota</taxon>
        <taxon>Mucoromycotina</taxon>
        <taxon>Mucoromycetes</taxon>
        <taxon>Mucorales</taxon>
        <taxon>Mucorineae</taxon>
        <taxon>Rhizopodaceae</taxon>
        <taxon>Rhizopus</taxon>
    </lineage>
</organism>
<evidence type="ECO:0000256" key="3">
    <source>
        <dbReference type="ARBA" id="ARBA00004401"/>
    </source>
</evidence>
<evidence type="ECO:0000256" key="15">
    <source>
        <dbReference type="ARBA" id="ARBA00023326"/>
    </source>
</evidence>
<evidence type="ECO:0000256" key="13">
    <source>
        <dbReference type="ARBA" id="ARBA00023277"/>
    </source>
</evidence>
<evidence type="ECO:0000256" key="6">
    <source>
        <dbReference type="ARBA" id="ARBA00022475"/>
    </source>
</evidence>
<accession>A0A367JHR6</accession>
<evidence type="ECO:0000256" key="12">
    <source>
        <dbReference type="ARBA" id="ARBA00023180"/>
    </source>
</evidence>
<name>A0A367JHR6_RHIST</name>
<keyword evidence="22" id="KW-1185">Reference proteome</keyword>
<evidence type="ECO:0000256" key="16">
    <source>
        <dbReference type="ARBA" id="ARBA00037649"/>
    </source>
</evidence>
<evidence type="ECO:0000256" key="19">
    <source>
        <dbReference type="RuleBase" id="RU004335"/>
    </source>
</evidence>
<keyword evidence="12" id="KW-0325">Glycoprotein</keyword>
<keyword evidence="6" id="KW-1003">Cell membrane</keyword>
<dbReference type="PANTHER" id="PTHR16631:SF17">
    <property type="entry name" value="GLUCAN ENDO-1,3-BETA-GLUCOSIDASE BTGC"/>
    <property type="match status" value="1"/>
</dbReference>
<dbReference type="Pfam" id="PF00332">
    <property type="entry name" value="Glyco_hydro_17"/>
    <property type="match status" value="1"/>
</dbReference>
<feature type="chain" id="PRO_5016719062" description="glucan endo-1,3-beta-D-glucosidase" evidence="20">
    <location>
        <begin position="21"/>
        <end position="286"/>
    </location>
</feature>
<comment type="similarity">
    <text evidence="4 19">Belongs to the glycosyl hydrolase 17 family.</text>
</comment>
<keyword evidence="7" id="KW-0134">Cell wall</keyword>
<sequence>MRFTSLVTITAFYFAGLIQALPIQSRDISSLNGVTYTARNSDGSCQSAGQVLASVKLMKASGISNIRTYAQECNQLPNILNAIESVGGGMTVLAAVWIDGTSNDDKEISTLKSVLSSTSNLGAIRGILVGNEVLFNGIMSSSELVNKVNKVKAIAKGIQVGSVEVDSTYSSDLVSASEIVCANIHPYFSSVSINGALDNVSTRYNNFKKIAHGKQVYITETGWPSSGSPSGDAVPSLANTQKFAAAISGSSLPYYFFEWQDSNWKSSGVESHFGLLYANGKTKFSI</sequence>
<dbReference type="PANTHER" id="PTHR16631">
    <property type="entry name" value="GLUCAN 1,3-BETA-GLUCOSIDASE"/>
    <property type="match status" value="1"/>
</dbReference>
<dbReference type="OrthoDB" id="77201at2759"/>
<protein>
    <recommendedName>
        <fullName evidence="5">glucan endo-1,3-beta-D-glucosidase</fullName>
        <ecNumber evidence="5">3.2.1.39</ecNumber>
    </recommendedName>
    <alternativeName>
        <fullName evidence="18">Endo-1,3-beta-glucanase btgC</fullName>
    </alternativeName>
    <alternativeName>
        <fullName evidence="17">Laminarinase btgC</fullName>
    </alternativeName>
</protein>
<dbReference type="Gene3D" id="3.20.20.80">
    <property type="entry name" value="Glycosidases"/>
    <property type="match status" value="2"/>
</dbReference>
<keyword evidence="14" id="KW-0961">Cell wall biogenesis/degradation</keyword>
<dbReference type="GO" id="GO:0071555">
    <property type="term" value="P:cell wall organization"/>
    <property type="evidence" value="ECO:0007669"/>
    <property type="project" value="UniProtKB-KW"/>
</dbReference>
<feature type="signal peptide" evidence="20">
    <location>
        <begin position="1"/>
        <end position="20"/>
    </location>
</feature>
<dbReference type="InterPro" id="IPR050732">
    <property type="entry name" value="Beta-glucan_modifiers"/>
</dbReference>
<dbReference type="InterPro" id="IPR000490">
    <property type="entry name" value="Glyco_hydro_17"/>
</dbReference>
<comment type="subcellular location">
    <subcellularLocation>
        <location evidence="3">Cell membrane</location>
        <topology evidence="3">Single-pass type II membrane protein</topology>
    </subcellularLocation>
    <subcellularLocation>
        <location evidence="2">Secreted</location>
        <location evidence="2">Cell wall</location>
    </subcellularLocation>
</comment>
<keyword evidence="8" id="KW-0964">Secreted</keyword>
<dbReference type="EC" id="3.2.1.39" evidence="5"/>
<comment type="catalytic activity">
    <reaction evidence="1">
        <text>Hydrolysis of (1-&gt;3)-beta-D-glucosidic linkages in (1-&gt;3)-beta-D-glucans.</text>
        <dbReference type="EC" id="3.2.1.39"/>
    </reaction>
</comment>
<keyword evidence="10" id="KW-0378">Hydrolase</keyword>
<dbReference type="AlphaFoldDB" id="A0A367JHR6"/>
<dbReference type="EMBL" id="PJQM01003325">
    <property type="protein sequence ID" value="RCH89498.1"/>
    <property type="molecule type" value="Genomic_DNA"/>
</dbReference>
<evidence type="ECO:0000256" key="17">
    <source>
        <dbReference type="ARBA" id="ARBA00042373"/>
    </source>
</evidence>
<comment type="function">
    <text evidence="16">Glucanases play a role in cell expansion during growth, in cell-cell fusion during mating, and in spore release during sporulation. This enzyme may be involved in beta-glucan degradation. Active on laminarin and lichenan.</text>
</comment>
<dbReference type="STRING" id="4846.A0A367JHR6"/>
<evidence type="ECO:0000256" key="11">
    <source>
        <dbReference type="ARBA" id="ARBA00023136"/>
    </source>
</evidence>